<comment type="similarity">
    <text evidence="1 6">Belongs to the RpoE family.</text>
</comment>
<evidence type="ECO:0000256" key="2">
    <source>
        <dbReference type="ARBA" id="ARBA00022478"/>
    </source>
</evidence>
<feature type="region of interest" description="Disordered" evidence="7">
    <location>
        <begin position="94"/>
        <end position="184"/>
    </location>
</feature>
<evidence type="ECO:0000259" key="8">
    <source>
        <dbReference type="PROSITE" id="PS51913"/>
    </source>
</evidence>
<dbReference type="GO" id="GO:0000428">
    <property type="term" value="C:DNA-directed RNA polymerase complex"/>
    <property type="evidence" value="ECO:0007669"/>
    <property type="project" value="UniProtKB-KW"/>
</dbReference>
<keyword evidence="4 6" id="KW-0548">Nucleotidyltransferase</keyword>
<feature type="domain" description="HTH HARE-type" evidence="8">
    <location>
        <begin position="14"/>
        <end position="81"/>
    </location>
</feature>
<keyword evidence="3 6" id="KW-0808">Transferase</keyword>
<comment type="function">
    <text evidence="6">Participates in both the initiation and recycling phases of transcription. In the presence of the delta subunit, RNAP displays an increased specificity of transcription, a decreased affinity for nucleic acids, and an increased efficiency of RNA synthesis because of enhanced recycling.</text>
</comment>
<organism evidence="9 10">
    <name type="scientific">Salirhabdus euzebyi</name>
    <dbReference type="NCBI Taxonomy" id="394506"/>
    <lineage>
        <taxon>Bacteria</taxon>
        <taxon>Bacillati</taxon>
        <taxon>Bacillota</taxon>
        <taxon>Bacilli</taxon>
        <taxon>Bacillales</taxon>
        <taxon>Bacillaceae</taxon>
        <taxon>Salirhabdus</taxon>
    </lineage>
</organism>
<dbReference type="PROSITE" id="PS51913">
    <property type="entry name" value="HTH_HARE"/>
    <property type="match status" value="1"/>
</dbReference>
<dbReference type="InterPro" id="IPR038087">
    <property type="entry name" value="RNAP_delta_N_dom_sf"/>
</dbReference>
<name>A0A841Q698_9BACI</name>
<dbReference type="InterPro" id="IPR029757">
    <property type="entry name" value="RpoE"/>
</dbReference>
<dbReference type="GO" id="GO:0006351">
    <property type="term" value="P:DNA-templated transcription"/>
    <property type="evidence" value="ECO:0007669"/>
    <property type="project" value="InterPro"/>
</dbReference>
<reference evidence="9 10" key="1">
    <citation type="submission" date="2020-08" db="EMBL/GenBank/DDBJ databases">
        <title>Genomic Encyclopedia of Type Strains, Phase IV (KMG-IV): sequencing the most valuable type-strain genomes for metagenomic binning, comparative biology and taxonomic classification.</title>
        <authorList>
            <person name="Goeker M."/>
        </authorList>
    </citation>
    <scope>NUCLEOTIDE SEQUENCE [LARGE SCALE GENOMIC DNA]</scope>
    <source>
        <strain evidence="9 10">DSM 19612</strain>
    </source>
</reference>
<evidence type="ECO:0000256" key="3">
    <source>
        <dbReference type="ARBA" id="ARBA00022679"/>
    </source>
</evidence>
<gene>
    <name evidence="6" type="primary">rpoE</name>
    <name evidence="9" type="ORF">HNQ94_002372</name>
</gene>
<dbReference type="Gene3D" id="1.10.10.1250">
    <property type="entry name" value="RNA polymerase, subunit delta, N-terminal domain"/>
    <property type="match status" value="1"/>
</dbReference>
<keyword evidence="10" id="KW-1185">Reference proteome</keyword>
<evidence type="ECO:0000313" key="10">
    <source>
        <dbReference type="Proteomes" id="UP000581688"/>
    </source>
</evidence>
<keyword evidence="5 6" id="KW-0804">Transcription</keyword>
<dbReference type="EMBL" id="JACHGH010000006">
    <property type="protein sequence ID" value="MBB6453921.1"/>
    <property type="molecule type" value="Genomic_DNA"/>
</dbReference>
<evidence type="ECO:0000256" key="7">
    <source>
        <dbReference type="SAM" id="MobiDB-lite"/>
    </source>
</evidence>
<feature type="compositionally biased region" description="Acidic residues" evidence="7">
    <location>
        <begin position="107"/>
        <end position="184"/>
    </location>
</feature>
<evidence type="ECO:0000256" key="1">
    <source>
        <dbReference type="ARBA" id="ARBA00009828"/>
    </source>
</evidence>
<sequence>MSLEKYTQEDLVELSMLEVAIEILLEEKKALDFKELYNLVAKAKGFTAEQKKENIASFYTDLNVDGRFMTVGSNVWGLRRWYPVDQVEEDLAPVRKKKKKAAKKEEEDFDDYDVEDDLDDLEEDLEEDDLDDDDSFDDDDDESDDDLDDDFDYDSDDDSDDDTDFDSDDDDNDLDEDFEEEEDK</sequence>
<dbReference type="InterPro" id="IPR007759">
    <property type="entry name" value="Asxl_HARE-HTH"/>
</dbReference>
<dbReference type="GO" id="GO:0006355">
    <property type="term" value="P:regulation of DNA-templated transcription"/>
    <property type="evidence" value="ECO:0007669"/>
    <property type="project" value="UniProtKB-UniRule"/>
</dbReference>
<evidence type="ECO:0000313" key="9">
    <source>
        <dbReference type="EMBL" id="MBB6453921.1"/>
    </source>
</evidence>
<evidence type="ECO:0000256" key="5">
    <source>
        <dbReference type="ARBA" id="ARBA00023163"/>
    </source>
</evidence>
<dbReference type="RefSeq" id="WP_174496543.1">
    <property type="nucleotide sequence ID" value="NZ_CADDWK010000008.1"/>
</dbReference>
<comment type="subunit">
    <text evidence="6">RNAP is composed of a core of 2 alpha, a beta and a beta' subunits. The core is associated with a delta subunit and one of several sigma factors.</text>
</comment>
<evidence type="ECO:0000256" key="6">
    <source>
        <dbReference type="HAMAP-Rule" id="MF_00357"/>
    </source>
</evidence>
<accession>A0A841Q698</accession>
<dbReference type="Pfam" id="PF05066">
    <property type="entry name" value="HARE-HTH"/>
    <property type="match status" value="1"/>
</dbReference>
<dbReference type="AlphaFoldDB" id="A0A841Q698"/>
<dbReference type="GO" id="GO:0003899">
    <property type="term" value="F:DNA-directed RNA polymerase activity"/>
    <property type="evidence" value="ECO:0007669"/>
    <property type="project" value="UniProtKB-UniRule"/>
</dbReference>
<dbReference type="NCBIfam" id="TIGR04567">
    <property type="entry name" value="RNAP_delt_lowGC"/>
    <property type="match status" value="1"/>
</dbReference>
<comment type="caution">
    <text evidence="9">The sequence shown here is derived from an EMBL/GenBank/DDBJ whole genome shotgun (WGS) entry which is preliminary data.</text>
</comment>
<dbReference type="HAMAP" id="MF_00357">
    <property type="entry name" value="RNApol_bact_RpoE"/>
    <property type="match status" value="1"/>
</dbReference>
<keyword evidence="2 6" id="KW-0240">DNA-directed RNA polymerase</keyword>
<evidence type="ECO:0000256" key="4">
    <source>
        <dbReference type="ARBA" id="ARBA00022695"/>
    </source>
</evidence>
<dbReference type="Proteomes" id="UP000581688">
    <property type="component" value="Unassembled WGS sequence"/>
</dbReference>
<proteinExistence type="inferred from homology"/>
<protein>
    <recommendedName>
        <fullName evidence="6">Probable DNA-directed RNA polymerase subunit delta</fullName>
    </recommendedName>
    <alternativeName>
        <fullName evidence="6">RNAP delta factor</fullName>
    </alternativeName>
</protein>